<dbReference type="AlphaFoldDB" id="A0A975RUB0"/>
<name>A0A975RUB0_9BRAD</name>
<protein>
    <submittedName>
        <fullName evidence="1">Zinc ribbon domain-containing protein</fullName>
    </submittedName>
</protein>
<proteinExistence type="predicted"/>
<reference evidence="1" key="1">
    <citation type="submission" date="2021-06" db="EMBL/GenBank/DDBJ databases">
        <title>Bradyrhizobium sp. S2-11-2 Genome sequencing.</title>
        <authorList>
            <person name="Jin L."/>
        </authorList>
    </citation>
    <scope>NUCLEOTIDE SEQUENCE</scope>
    <source>
        <strain evidence="1">S2-11-2</strain>
    </source>
</reference>
<dbReference type="Proteomes" id="UP000680805">
    <property type="component" value="Chromosome"/>
</dbReference>
<dbReference type="RefSeq" id="WP_215615342.1">
    <property type="nucleotide sequence ID" value="NZ_CP076135.1"/>
</dbReference>
<organism evidence="1 2">
    <name type="scientific">Bradyrhizobium sediminis</name>
    <dbReference type="NCBI Taxonomy" id="2840469"/>
    <lineage>
        <taxon>Bacteria</taxon>
        <taxon>Pseudomonadati</taxon>
        <taxon>Pseudomonadota</taxon>
        <taxon>Alphaproteobacteria</taxon>
        <taxon>Hyphomicrobiales</taxon>
        <taxon>Nitrobacteraceae</taxon>
        <taxon>Bradyrhizobium</taxon>
    </lineage>
</organism>
<gene>
    <name evidence="1" type="ORF">KMZ68_08475</name>
</gene>
<dbReference type="EMBL" id="CP076135">
    <property type="protein sequence ID" value="QWG19843.1"/>
    <property type="molecule type" value="Genomic_DNA"/>
</dbReference>
<dbReference type="KEGG" id="bsei:KMZ68_08475"/>
<evidence type="ECO:0000313" key="2">
    <source>
        <dbReference type="Proteomes" id="UP000680805"/>
    </source>
</evidence>
<accession>A0A975RUB0</accession>
<sequence length="324" mass="33908">MIETIAPDQVLLDRAAKTGPLPPAVRAGLADPMARISVTTVTRDGGRRLDCYAVAGAGKQLAAVTPDAKGEAAVSFPVDGMLAEALIVETLGFDQPLAQIDHRSEFDIAALWALAAMADAHRQAELESLLARTPTRQVALSEDSIYLRALDGAALPDPRWLSGMLTQVFGPGDVTEARLLEGLAALARAGLIARGPTGLWSPQPAFITAFAHLELPLAAAVLSIDRRRAGGFDSAMRVFLRSFAAIWVIEPRGPAGASTAVRLGSVGAADARTFVHDAIALALKQPAAPPPAQKAAEARRFCRQCGHPATAADRFCGECGAELA</sequence>
<evidence type="ECO:0000313" key="1">
    <source>
        <dbReference type="EMBL" id="QWG19843.1"/>
    </source>
</evidence>